<dbReference type="InterPro" id="IPR036264">
    <property type="entry name" value="Bact_exopeptidase_dim_dom"/>
</dbReference>
<dbReference type="GO" id="GO:0046872">
    <property type="term" value="F:metal ion binding"/>
    <property type="evidence" value="ECO:0007669"/>
    <property type="project" value="UniProtKB-KW"/>
</dbReference>
<proteinExistence type="predicted"/>
<evidence type="ECO:0000256" key="1">
    <source>
        <dbReference type="PIRSR" id="PIRSR005962-1"/>
    </source>
</evidence>
<dbReference type="MEROPS" id="M20.020"/>
<dbReference type="HOGENOM" id="CLU_023257_2_1_9"/>
<evidence type="ECO:0000313" key="3">
    <source>
        <dbReference type="EMBL" id="EGQ26906.1"/>
    </source>
</evidence>
<reference evidence="3 4" key="1">
    <citation type="submission" date="2011-04" db="EMBL/GenBank/DDBJ databases">
        <authorList>
            <person name="Muzny D."/>
            <person name="Qin X."/>
            <person name="Deng J."/>
            <person name="Jiang H."/>
            <person name="Liu Y."/>
            <person name="Qu J."/>
            <person name="Song X.-Z."/>
            <person name="Zhang L."/>
            <person name="Thornton R."/>
            <person name="Coyle M."/>
            <person name="Francisco L."/>
            <person name="Jackson L."/>
            <person name="Javaid M."/>
            <person name="Korchina V."/>
            <person name="Kovar C."/>
            <person name="Mata R."/>
            <person name="Mathew T."/>
            <person name="Ngo R."/>
            <person name="Nguyen L."/>
            <person name="Nguyen N."/>
            <person name="Okwuonu G."/>
            <person name="Ongeri F."/>
            <person name="Pham C."/>
            <person name="Simmons D."/>
            <person name="Wilczek-Boney K."/>
            <person name="Hale W."/>
            <person name="Jakkamsetti A."/>
            <person name="Pham P."/>
            <person name="Ruth R."/>
            <person name="San Lucas F."/>
            <person name="Warren J."/>
            <person name="Zhang J."/>
            <person name="Zhao Z."/>
            <person name="Zhou C."/>
            <person name="Zhu D."/>
            <person name="Lee S."/>
            <person name="Bess C."/>
            <person name="Blankenburg K."/>
            <person name="Forbes L."/>
            <person name="Fu Q."/>
            <person name="Gubbala S."/>
            <person name="Hirani K."/>
            <person name="Jayaseelan J.C."/>
            <person name="Lara F."/>
            <person name="Munidasa M."/>
            <person name="Palculict T."/>
            <person name="Patil S."/>
            <person name="Pu L.-L."/>
            <person name="Saada N."/>
            <person name="Tang L."/>
            <person name="Weissenberger G."/>
            <person name="Zhu Y."/>
            <person name="Hemphill L."/>
            <person name="Shang Y."/>
            <person name="Youmans B."/>
            <person name="Ayvaz T."/>
            <person name="Ross M."/>
            <person name="Santibanez J."/>
            <person name="Aqrawi P."/>
            <person name="Gross S."/>
            <person name="Joshi V."/>
            <person name="Fowler G."/>
            <person name="Nazareth L."/>
            <person name="Reid J."/>
            <person name="Worley K."/>
            <person name="Petrosino J."/>
            <person name="Highlander S."/>
            <person name="Gibbs R."/>
        </authorList>
    </citation>
    <scope>NUCLEOTIDE SEQUENCE [LARGE SCALE GENOMIC DNA]</scope>
    <source>
        <strain evidence="3 4">2681</strain>
    </source>
</reference>
<sequence length="448" mass="49323">MRRVLMINRISEITENKKNLLIKWRRDFHKYAESGWVEFRTASLIASRLSNWGYEVHVGRDVMDTHSRMGVPDQDYLDKHYHRAIQQGADPEWVSRLCNGFTGVVGILDTERPGPTIGLRFDMDALDLQESSDDNHVPVKESFVSINDRMMHACGHDAHMSIGLGIASILAEIKDDLHGKVKFIFQPAEEGVRGAKSMVEAGVVDDVDIFISQHIGFGAELGEFVCSDLGFLATTKLNITFHGKAAHAGANPEEGNNALLAAATATLNMHAISAHSAGESRINVGVFHAGSGRNIIPNKAELQIETRGATTEINNYMFDRVRKIVEAAGDMYEVDTNIEEMGAAPTCSPNEDLLDILWKNAQTVEDIRKITTTFTSGGSEDATYMMSRVRENGGHAAYVVFGTTLSAGHHNEKFDIDEEVIPLAVKTLVSCITQSQNSFMSLSRGDEL</sequence>
<dbReference type="GO" id="GO:0005737">
    <property type="term" value="C:cytoplasm"/>
    <property type="evidence" value="ECO:0007669"/>
    <property type="project" value="TreeGrafter"/>
</dbReference>
<feature type="binding site" evidence="1">
    <location>
        <position position="410"/>
    </location>
    <ligand>
        <name>Mn(2+)</name>
        <dbReference type="ChEBI" id="CHEBI:29035"/>
        <label>2</label>
    </ligand>
</feature>
<dbReference type="GO" id="GO:0046657">
    <property type="term" value="P:folic acid catabolic process"/>
    <property type="evidence" value="ECO:0007669"/>
    <property type="project" value="TreeGrafter"/>
</dbReference>
<feature type="binding site" evidence="1">
    <location>
        <position position="214"/>
    </location>
    <ligand>
        <name>Mn(2+)</name>
        <dbReference type="ChEBI" id="CHEBI:29035"/>
        <label>2</label>
    </ligand>
</feature>
<dbReference type="eggNOG" id="COG1473">
    <property type="taxonomic scope" value="Bacteria"/>
</dbReference>
<dbReference type="InterPro" id="IPR017439">
    <property type="entry name" value="Amidohydrolase"/>
</dbReference>
<feature type="domain" description="Peptidase M20 dimerisation" evidence="2">
    <location>
        <begin position="237"/>
        <end position="328"/>
    </location>
</feature>
<dbReference type="PANTHER" id="PTHR30575:SF3">
    <property type="entry name" value="PEPTIDASE M20 DIMERISATION DOMAIN-CONTAINING PROTEIN"/>
    <property type="match status" value="1"/>
</dbReference>
<name>F9DQL5_9BACL</name>
<dbReference type="InterPro" id="IPR002933">
    <property type="entry name" value="Peptidase_M20"/>
</dbReference>
<dbReference type="GO" id="GO:0004180">
    <property type="term" value="F:carboxypeptidase activity"/>
    <property type="evidence" value="ECO:0007669"/>
    <property type="project" value="UniProtKB-KW"/>
</dbReference>
<dbReference type="EMBL" id="AFPZ01000027">
    <property type="protein sequence ID" value="EGQ26906.1"/>
    <property type="molecule type" value="Genomic_DNA"/>
</dbReference>
<dbReference type="EC" id="3.4.17.-" evidence="3"/>
<feature type="binding site" evidence="1">
    <location>
        <position position="156"/>
    </location>
    <ligand>
        <name>Mn(2+)</name>
        <dbReference type="ChEBI" id="CHEBI:29035"/>
        <label>2</label>
    </ligand>
</feature>
<protein>
    <submittedName>
        <fullName evidence="3">M20D family peptidase</fullName>
        <ecNumber evidence="3">3.4.17.-</ecNumber>
    </submittedName>
</protein>
<gene>
    <name evidence="3" type="ORF">HMPREF9372_1104</name>
</gene>
<dbReference type="AlphaFoldDB" id="F9DQL5"/>
<evidence type="ECO:0000259" key="2">
    <source>
        <dbReference type="Pfam" id="PF07687"/>
    </source>
</evidence>
<dbReference type="PANTHER" id="PTHR30575">
    <property type="entry name" value="PEPTIDASE M20"/>
    <property type="match status" value="1"/>
</dbReference>
<evidence type="ECO:0000313" key="4">
    <source>
        <dbReference type="Proteomes" id="UP000005316"/>
    </source>
</evidence>
<organism evidence="3 4">
    <name type="scientific">Sporosarcina newyorkensis 2681</name>
    <dbReference type="NCBI Taxonomy" id="1027292"/>
    <lineage>
        <taxon>Bacteria</taxon>
        <taxon>Bacillati</taxon>
        <taxon>Bacillota</taxon>
        <taxon>Bacilli</taxon>
        <taxon>Bacillales</taxon>
        <taxon>Caryophanaceae</taxon>
        <taxon>Sporosarcina</taxon>
    </lineage>
</organism>
<feature type="binding site" evidence="1">
    <location>
        <position position="154"/>
    </location>
    <ligand>
        <name>Mn(2+)</name>
        <dbReference type="ChEBI" id="CHEBI:29035"/>
        <label>2</label>
    </ligand>
</feature>
<dbReference type="Pfam" id="PF07687">
    <property type="entry name" value="M20_dimer"/>
    <property type="match status" value="1"/>
</dbReference>
<dbReference type="STRING" id="759851.SAMN04244570_1557"/>
<comment type="caution">
    <text evidence="3">The sequence shown here is derived from an EMBL/GenBank/DDBJ whole genome shotgun (WGS) entry which is preliminary data.</text>
</comment>
<dbReference type="SUPFAM" id="SSF55031">
    <property type="entry name" value="Bacterial exopeptidase dimerisation domain"/>
    <property type="match status" value="1"/>
</dbReference>
<dbReference type="SUPFAM" id="SSF53187">
    <property type="entry name" value="Zn-dependent exopeptidases"/>
    <property type="match status" value="1"/>
</dbReference>
<dbReference type="Pfam" id="PF01546">
    <property type="entry name" value="Peptidase_M20"/>
    <property type="match status" value="1"/>
</dbReference>
<accession>F9DQL5</accession>
<keyword evidence="3" id="KW-0378">Hydrolase</keyword>
<dbReference type="InterPro" id="IPR011650">
    <property type="entry name" value="Peptidase_M20_dimer"/>
</dbReference>
<dbReference type="NCBIfam" id="TIGR01891">
    <property type="entry name" value="amidohydrolases"/>
    <property type="match status" value="1"/>
</dbReference>
<keyword evidence="3" id="KW-0645">Protease</keyword>
<keyword evidence="1" id="KW-0479">Metal-binding</keyword>
<dbReference type="GO" id="GO:0071713">
    <property type="term" value="F:para-aminobenzoyl-glutamate hydrolase activity"/>
    <property type="evidence" value="ECO:0007669"/>
    <property type="project" value="TreeGrafter"/>
</dbReference>
<dbReference type="InterPro" id="IPR052030">
    <property type="entry name" value="Peptidase_M20/M20A_hydrolases"/>
</dbReference>
<keyword evidence="1" id="KW-0464">Manganese</keyword>
<dbReference type="Proteomes" id="UP000005316">
    <property type="component" value="Unassembled WGS sequence"/>
</dbReference>
<keyword evidence="3" id="KW-0121">Carboxypeptidase</keyword>
<feature type="binding site" evidence="1">
    <location>
        <position position="190"/>
    </location>
    <ligand>
        <name>Mn(2+)</name>
        <dbReference type="ChEBI" id="CHEBI:29035"/>
        <label>2</label>
    </ligand>
</feature>
<dbReference type="GO" id="GO:0016805">
    <property type="term" value="F:dipeptidase activity"/>
    <property type="evidence" value="ECO:0007669"/>
    <property type="project" value="TreeGrafter"/>
</dbReference>
<dbReference type="PIRSF" id="PIRSF005962">
    <property type="entry name" value="Pept_M20D_amidohydro"/>
    <property type="match status" value="1"/>
</dbReference>
<dbReference type="Gene3D" id="3.40.630.10">
    <property type="entry name" value="Zn peptidases"/>
    <property type="match status" value="2"/>
</dbReference>
<comment type="cofactor">
    <cofactor evidence="1">
        <name>Mn(2+)</name>
        <dbReference type="ChEBI" id="CHEBI:29035"/>
    </cofactor>
    <text evidence="1">The Mn(2+) ion enhances activity.</text>
</comment>